<organism evidence="2">
    <name type="scientific">Candidatus Berkiella cookevillensis</name>
    <dbReference type="NCBI Taxonomy" id="437022"/>
    <lineage>
        <taxon>Bacteria</taxon>
        <taxon>Pseudomonadati</taxon>
        <taxon>Pseudomonadota</taxon>
        <taxon>Gammaproteobacteria</taxon>
        <taxon>Candidatus Berkiellales</taxon>
        <taxon>Candidatus Berkiellaceae</taxon>
        <taxon>Candidatus Berkiella</taxon>
    </lineage>
</organism>
<sequence>MSKTGPSQPTEYCFAQQRDSSCHLMPFINLQILNTLRTGKAEDLDLHQKGSWHTKRAWLPETFKHTKSWQKAITALHTVDGPFSKRQKRQLAEGILNGHIYRADGVRVDNTWNPITNYANMMLYPYNFTDANTLPEDLAWQHFHAAFKTLPLFWNDGKALCFDEAQKDYLELTEVNNSGDWDIALPIISGTSMANPTVLEQDTQDNSKLNHSQTTENTINSSIEGIENSEIYSQIYSLADDYWSSVEESYDRLFPATASKVDPGTLSLDYQNNPYHSTTTHRYFKLNPAQKALLDLPEKTVLFSSSPSVLGFEMAFKYRYLPAESQVHSYYMSNLCQLILFGMGLDSNNNPIQEGHPDYDAFIEFREAMSEEKENPWNFQSFAKENFLEYHITEMIKADPNLRKKMEETVSIFFPAWEKYQELDHLYDENHVSLRDKKKELMGEEQYLAYCYVQSARFLWGASVSRAAFNAILELNPTLAHLLRLPLAPGPNQIIRNAQVKINGNSFLDVWKEIQANLVINPNIPKDLASFSGHGIVMSVRNDLFDAQMKAGVQNPKIMNQLGFSIIDSYYGDQLQPMYRRAQANKTPHAACDIQKMTTPEVDTTISLSTTKPYSIRGSHILKENPSVSAQNQSASSKSLAHEKDRKSNKNRKL</sequence>
<dbReference type="EMBL" id="LKHV02000001">
    <property type="protein sequence ID" value="MCS5709153.1"/>
    <property type="molecule type" value="Genomic_DNA"/>
</dbReference>
<comment type="caution">
    <text evidence="2">The sequence shown here is derived from an EMBL/GenBank/DDBJ whole genome shotgun (WGS) entry which is preliminary data.</text>
</comment>
<dbReference type="RefSeq" id="WP_057624838.1">
    <property type="nucleotide sequence ID" value="NZ_LKHV02000001.1"/>
</dbReference>
<evidence type="ECO:0000313" key="3">
    <source>
        <dbReference type="EMBL" id="MCS5709153.1"/>
    </source>
</evidence>
<evidence type="ECO:0000313" key="4">
    <source>
        <dbReference type="Proteomes" id="UP000051494"/>
    </source>
</evidence>
<accession>A0A0Q9YBP2</accession>
<reference evidence="2" key="1">
    <citation type="submission" date="2015-09" db="EMBL/GenBank/DDBJ databases">
        <title>Draft Genome Sequences of Two Novel Amoeba-resistant Intranuclear Bacteria, Candidatus Berkiella cookevillensis and Candidatus Berkiella aquae.</title>
        <authorList>
            <person name="Mehari Y.T."/>
            <person name="Arivett B.A."/>
            <person name="Farone A.L."/>
            <person name="Gunderson J.H."/>
            <person name="Farone M.B."/>
        </authorList>
    </citation>
    <scope>NUCLEOTIDE SEQUENCE [LARGE SCALE GENOMIC DNA]</scope>
    <source>
        <strain evidence="2">CC99</strain>
    </source>
</reference>
<evidence type="ECO:0000313" key="2">
    <source>
        <dbReference type="EMBL" id="KRG18044.1"/>
    </source>
</evidence>
<dbReference type="AlphaFoldDB" id="A0A0Q9YBP2"/>
<reference evidence="3" key="2">
    <citation type="journal article" date="2016" name="Genome Announc.">
        <title>Draft Genome Sequences of Two Novel Amoeba-Resistant Intranuclear Bacteria, 'Candidatus Berkiella cookevillensis' and 'Candidatus Berkiella aquae'.</title>
        <authorList>
            <person name="Mehari Y.T."/>
            <person name="Arivett B.A."/>
            <person name="Farone A.L."/>
            <person name="Gunderson J.H."/>
            <person name="Farone M.B."/>
        </authorList>
    </citation>
    <scope>NUCLEOTIDE SEQUENCE</scope>
    <source>
        <strain evidence="3">CC99</strain>
    </source>
</reference>
<name>A0A0Q9YBP2_9GAMM</name>
<feature type="region of interest" description="Disordered" evidence="1">
    <location>
        <begin position="617"/>
        <end position="654"/>
    </location>
</feature>
<proteinExistence type="predicted"/>
<gene>
    <name evidence="3" type="ORF">CC99x_009570</name>
    <name evidence="2" type="ORF">CC99x_01755</name>
</gene>
<protein>
    <submittedName>
        <fullName evidence="2">Uncharacterized protein</fullName>
    </submittedName>
</protein>
<feature type="compositionally biased region" description="Polar residues" evidence="1">
    <location>
        <begin position="626"/>
        <end position="639"/>
    </location>
</feature>
<dbReference type="EMBL" id="LKHV01000009">
    <property type="protein sequence ID" value="KRG18044.1"/>
    <property type="molecule type" value="Genomic_DNA"/>
</dbReference>
<dbReference type="OrthoDB" id="9818282at2"/>
<dbReference type="Proteomes" id="UP000051494">
    <property type="component" value="Unassembled WGS sequence"/>
</dbReference>
<keyword evidence="4" id="KW-1185">Reference proteome</keyword>
<reference evidence="3" key="3">
    <citation type="submission" date="2021-06" db="EMBL/GenBank/DDBJ databases">
        <title>Genomic Description and Analysis of Intracellular Bacteria, Candidatus Berkiella cookevillensis and Candidatus Berkiella aquae.</title>
        <authorList>
            <person name="Kidane D.T."/>
            <person name="Mehari Y.T."/>
            <person name="Rice F.C."/>
            <person name="Arivett B.A."/>
            <person name="Farone A.L."/>
            <person name="Berk S.G."/>
            <person name="Farone M.B."/>
        </authorList>
    </citation>
    <scope>NUCLEOTIDE SEQUENCE</scope>
    <source>
        <strain evidence="3">CC99</strain>
    </source>
</reference>
<evidence type="ECO:0000256" key="1">
    <source>
        <dbReference type="SAM" id="MobiDB-lite"/>
    </source>
</evidence>